<evidence type="ECO:0000313" key="2">
    <source>
        <dbReference type="EMBL" id="KNY26154.1"/>
    </source>
</evidence>
<dbReference type="PANTHER" id="PTHR43861:SF1">
    <property type="entry name" value="TRANS-ACONITATE 2-METHYLTRANSFERASE"/>
    <property type="match status" value="1"/>
</dbReference>
<dbReference type="STRING" id="398512.Bccel_1416"/>
<dbReference type="InterPro" id="IPR025714">
    <property type="entry name" value="Methyltranfer_dom"/>
</dbReference>
<proteinExistence type="predicted"/>
<dbReference type="CDD" id="cd02440">
    <property type="entry name" value="AdoMet_MTases"/>
    <property type="match status" value="1"/>
</dbReference>
<name>A0A0L6JK49_9FIRM</name>
<organism evidence="2 3">
    <name type="scientific">Pseudobacteroides cellulosolvens ATCC 35603 = DSM 2933</name>
    <dbReference type="NCBI Taxonomy" id="398512"/>
    <lineage>
        <taxon>Bacteria</taxon>
        <taxon>Bacillati</taxon>
        <taxon>Bacillota</taxon>
        <taxon>Clostridia</taxon>
        <taxon>Eubacteriales</taxon>
        <taxon>Oscillospiraceae</taxon>
        <taxon>Pseudobacteroides</taxon>
    </lineage>
</organism>
<dbReference type="PANTHER" id="PTHR43861">
    <property type="entry name" value="TRANS-ACONITATE 2-METHYLTRANSFERASE-RELATED"/>
    <property type="match status" value="1"/>
</dbReference>
<evidence type="ECO:0000259" key="1">
    <source>
        <dbReference type="Pfam" id="PF13847"/>
    </source>
</evidence>
<dbReference type="PATRIC" id="fig|398512.5.peg.1472"/>
<gene>
    <name evidence="2" type="ORF">Bccel_1416</name>
</gene>
<reference evidence="3" key="1">
    <citation type="submission" date="2015-07" db="EMBL/GenBank/DDBJ databases">
        <title>Near-Complete Genome Sequence of the Cellulolytic Bacterium Bacteroides (Pseudobacteroides) cellulosolvens ATCC 35603.</title>
        <authorList>
            <person name="Dassa B."/>
            <person name="Utturkar S.M."/>
            <person name="Klingeman D.M."/>
            <person name="Hurt R.A."/>
            <person name="Keller M."/>
            <person name="Xu J."/>
            <person name="Reddy Y.H.K."/>
            <person name="Borovok I."/>
            <person name="Grinberg I.R."/>
            <person name="Lamed R."/>
            <person name="Zhivin O."/>
            <person name="Bayer E.A."/>
            <person name="Brown S.D."/>
        </authorList>
    </citation>
    <scope>NUCLEOTIDE SEQUENCE [LARGE SCALE GENOMIC DNA]</scope>
    <source>
        <strain evidence="3">DSM 2933</strain>
    </source>
</reference>
<dbReference type="Pfam" id="PF13847">
    <property type="entry name" value="Methyltransf_31"/>
    <property type="match status" value="1"/>
</dbReference>
<dbReference type="AlphaFoldDB" id="A0A0L6JK49"/>
<protein>
    <recommendedName>
        <fullName evidence="1">Methyltransferase domain-containing protein</fullName>
    </recommendedName>
</protein>
<dbReference type="EMBL" id="LGTC01000001">
    <property type="protein sequence ID" value="KNY26154.1"/>
    <property type="molecule type" value="Genomic_DNA"/>
</dbReference>
<dbReference type="RefSeq" id="WP_036943785.1">
    <property type="nucleotide sequence ID" value="NZ_JQKC01000023.1"/>
</dbReference>
<dbReference type="Gene3D" id="3.40.50.150">
    <property type="entry name" value="Vaccinia Virus protein VP39"/>
    <property type="match status" value="1"/>
</dbReference>
<dbReference type="OrthoDB" id="9784101at2"/>
<accession>A0A0L6JK49</accession>
<keyword evidence="3" id="KW-1185">Reference proteome</keyword>
<dbReference type="SUPFAM" id="SSF53335">
    <property type="entry name" value="S-adenosyl-L-methionine-dependent methyltransferases"/>
    <property type="match status" value="1"/>
</dbReference>
<comment type="caution">
    <text evidence="2">The sequence shown here is derived from an EMBL/GenBank/DDBJ whole genome shotgun (WGS) entry which is preliminary data.</text>
</comment>
<dbReference type="InterPro" id="IPR029063">
    <property type="entry name" value="SAM-dependent_MTases_sf"/>
</dbReference>
<evidence type="ECO:0000313" key="3">
    <source>
        <dbReference type="Proteomes" id="UP000036923"/>
    </source>
</evidence>
<dbReference type="eggNOG" id="COG2226">
    <property type="taxonomic scope" value="Bacteria"/>
</dbReference>
<dbReference type="Proteomes" id="UP000036923">
    <property type="component" value="Unassembled WGS sequence"/>
</dbReference>
<sequence>MSNWIYDEYKHCGVDYSSEEHAKKYDTEHQTFRDYEKEFNSMIEFLSLKNTHELEVIDLGCGTGATSVYATKQFKKVYGVDISDVMISQAKKKLSDMDISNIEFINAGFLSYEHKNEPVDLLITKAAFHHLPDFWKQIALLKMNNMIRTGGILYIHDVVFHFDAADYKEKIDNWISIFEKNAGAKFKEEVETHIRDEYSTFKWILDGMIERAGFRIENCRSNDEFITEYHCVKVKNIKI</sequence>
<feature type="domain" description="Methyltransferase" evidence="1">
    <location>
        <begin position="53"/>
        <end position="171"/>
    </location>
</feature>